<keyword evidence="4" id="KW-1185">Reference proteome</keyword>
<dbReference type="SUPFAM" id="SSF56349">
    <property type="entry name" value="DNA breaking-rejoining enzymes"/>
    <property type="match status" value="1"/>
</dbReference>
<dbReference type="RefSeq" id="WP_330463315.1">
    <property type="nucleotide sequence ID" value="NZ_CP143578.1"/>
</dbReference>
<dbReference type="InterPro" id="IPR002104">
    <property type="entry name" value="Integrase_catalytic"/>
</dbReference>
<evidence type="ECO:0000313" key="3">
    <source>
        <dbReference type="EMBL" id="WVN21276.1"/>
    </source>
</evidence>
<organism evidence="3 4">
    <name type="scientific">Metamycoplasma gateae</name>
    <dbReference type="NCBI Taxonomy" id="35769"/>
    <lineage>
        <taxon>Bacteria</taxon>
        <taxon>Bacillati</taxon>
        <taxon>Mycoplasmatota</taxon>
        <taxon>Mycoplasmoidales</taxon>
        <taxon>Metamycoplasmataceae</taxon>
        <taxon>Metamycoplasma</taxon>
    </lineage>
</organism>
<proteinExistence type="predicted"/>
<dbReference type="InterPro" id="IPR011010">
    <property type="entry name" value="DNA_brk_join_enz"/>
</dbReference>
<dbReference type="Proteomes" id="UP001431935">
    <property type="component" value="Chromosome"/>
</dbReference>
<protein>
    <submittedName>
        <fullName evidence="3">Site-specific integrase</fullName>
    </submittedName>
</protein>
<keyword evidence="1" id="KW-0233">DNA recombination</keyword>
<reference evidence="3" key="1">
    <citation type="submission" date="2024-01" db="EMBL/GenBank/DDBJ databases">
        <title>Complete genome sequence of Mycoplasma gateae strain 3700.</title>
        <authorList>
            <person name="Spergser J."/>
        </authorList>
    </citation>
    <scope>NUCLEOTIDE SEQUENCE [LARGE SCALE GENOMIC DNA]</scope>
    <source>
        <strain evidence="3">3700</strain>
    </source>
</reference>
<gene>
    <name evidence="3" type="ORF">V2E26_02565</name>
</gene>
<dbReference type="EMBL" id="CP143578">
    <property type="protein sequence ID" value="WVN21276.1"/>
    <property type="molecule type" value="Genomic_DNA"/>
</dbReference>
<evidence type="ECO:0000259" key="2">
    <source>
        <dbReference type="PROSITE" id="PS51898"/>
    </source>
</evidence>
<dbReference type="PROSITE" id="PS51898">
    <property type="entry name" value="TYR_RECOMBINASE"/>
    <property type="match status" value="1"/>
</dbReference>
<feature type="domain" description="Tyr recombinase" evidence="2">
    <location>
        <begin position="101"/>
        <end position="272"/>
    </location>
</feature>
<dbReference type="CDD" id="cd00397">
    <property type="entry name" value="DNA_BRE_C"/>
    <property type="match status" value="1"/>
</dbReference>
<name>A0ABZ2AMC1_9BACT</name>
<sequence length="354" mass="42615">MKNNPTNEQKEKFFQNYFEFMDKKQCTKNTKDMYLSFFKFLKDLDWSNAEEMCISLKNKYDNKRTYNLAISISKAFFNFLNKKQLFFLDTTELMRAIAIKKIKPAYNEEYFLRLEKYLNDFGDDKFSFVWYTLKYNWCRVGEFAAIDWDYFKNNLDGSLIIQAEKKNNERIIKIPEEAKKYWSAWISWPWEVSTIINKFNFFRKFVYEKDEEFRTHQIKISAHCLRTSGITKAAILGLEDYKIAAMTGHKTTETIKQHYINLNQNTIEGCFEFTNTNNVIDQFDNEKLNKELKIARSEALRWKVLYTDLMRQMEWISSEYNINLNNIHTKKGDIKSNLRKEEMFLKGINDENYN</sequence>
<dbReference type="InterPro" id="IPR013762">
    <property type="entry name" value="Integrase-like_cat_sf"/>
</dbReference>
<evidence type="ECO:0000256" key="1">
    <source>
        <dbReference type="ARBA" id="ARBA00023172"/>
    </source>
</evidence>
<accession>A0ABZ2AMC1</accession>
<dbReference type="Gene3D" id="1.10.443.10">
    <property type="entry name" value="Intergrase catalytic core"/>
    <property type="match status" value="1"/>
</dbReference>
<evidence type="ECO:0000313" key="4">
    <source>
        <dbReference type="Proteomes" id="UP001431935"/>
    </source>
</evidence>